<dbReference type="EMBL" id="JAGMUU010000021">
    <property type="protein sequence ID" value="KAH7129653.1"/>
    <property type="molecule type" value="Genomic_DNA"/>
</dbReference>
<proteinExistence type="predicted"/>
<reference evidence="1" key="1">
    <citation type="journal article" date="2021" name="Nat. Commun.">
        <title>Genetic determinants of endophytism in the Arabidopsis root mycobiome.</title>
        <authorList>
            <person name="Mesny F."/>
            <person name="Miyauchi S."/>
            <person name="Thiergart T."/>
            <person name="Pickel B."/>
            <person name="Atanasova L."/>
            <person name="Karlsson M."/>
            <person name="Huettel B."/>
            <person name="Barry K.W."/>
            <person name="Haridas S."/>
            <person name="Chen C."/>
            <person name="Bauer D."/>
            <person name="Andreopoulos W."/>
            <person name="Pangilinan J."/>
            <person name="LaButti K."/>
            <person name="Riley R."/>
            <person name="Lipzen A."/>
            <person name="Clum A."/>
            <person name="Drula E."/>
            <person name="Henrissat B."/>
            <person name="Kohler A."/>
            <person name="Grigoriev I.V."/>
            <person name="Martin F.M."/>
            <person name="Hacquard S."/>
        </authorList>
    </citation>
    <scope>NUCLEOTIDE SEQUENCE</scope>
    <source>
        <strain evidence="1">MPI-CAGE-AT-0021</strain>
    </source>
</reference>
<keyword evidence="2" id="KW-1185">Reference proteome</keyword>
<name>A0A9P9E2E8_9HYPO</name>
<dbReference type="Proteomes" id="UP000717696">
    <property type="component" value="Unassembled WGS sequence"/>
</dbReference>
<comment type="caution">
    <text evidence="1">The sequence shown here is derived from an EMBL/GenBank/DDBJ whole genome shotgun (WGS) entry which is preliminary data.</text>
</comment>
<sequence length="63" mass="7036">MESTAPSTNDVGVLSSATLAVASLATPAPSLREETPHEEVEHQYLWRCFPDYMWSQRIQDTPS</sequence>
<accession>A0A9P9E2E8</accession>
<protein>
    <submittedName>
        <fullName evidence="1">Uncharacterized protein</fullName>
    </submittedName>
</protein>
<dbReference type="AlphaFoldDB" id="A0A9P9E2E8"/>
<gene>
    <name evidence="1" type="ORF">B0J13DRAFT_564430</name>
</gene>
<evidence type="ECO:0000313" key="2">
    <source>
        <dbReference type="Proteomes" id="UP000717696"/>
    </source>
</evidence>
<organism evidence="1 2">
    <name type="scientific">Dactylonectria estremocensis</name>
    <dbReference type="NCBI Taxonomy" id="1079267"/>
    <lineage>
        <taxon>Eukaryota</taxon>
        <taxon>Fungi</taxon>
        <taxon>Dikarya</taxon>
        <taxon>Ascomycota</taxon>
        <taxon>Pezizomycotina</taxon>
        <taxon>Sordariomycetes</taxon>
        <taxon>Hypocreomycetidae</taxon>
        <taxon>Hypocreales</taxon>
        <taxon>Nectriaceae</taxon>
        <taxon>Dactylonectria</taxon>
    </lineage>
</organism>
<dbReference type="OrthoDB" id="5095804at2759"/>
<evidence type="ECO:0000313" key="1">
    <source>
        <dbReference type="EMBL" id="KAH7129653.1"/>
    </source>
</evidence>